<reference evidence="2" key="1">
    <citation type="journal article" date="2014" name="Int. J. Syst. Evol. Microbiol.">
        <title>Complete genome sequence of Corynebacterium casei LMG S-19264T (=DSM 44701T), isolated from a smear-ripened cheese.</title>
        <authorList>
            <consortium name="US DOE Joint Genome Institute (JGI-PGF)"/>
            <person name="Walter F."/>
            <person name="Albersmeier A."/>
            <person name="Kalinowski J."/>
            <person name="Ruckert C."/>
        </authorList>
    </citation>
    <scope>NUCLEOTIDE SEQUENCE</scope>
    <source>
        <strain evidence="2">VKM Ac-1069</strain>
    </source>
</reference>
<gene>
    <name evidence="2" type="ORF">GCM10017577_13010</name>
</gene>
<protein>
    <recommendedName>
        <fullName evidence="4">Pentapeptide repeat-containing protein</fullName>
    </recommendedName>
</protein>
<reference evidence="2" key="2">
    <citation type="submission" date="2023-01" db="EMBL/GenBank/DDBJ databases">
        <authorList>
            <person name="Sun Q."/>
            <person name="Evtushenko L."/>
        </authorList>
    </citation>
    <scope>NUCLEOTIDE SEQUENCE</scope>
    <source>
        <strain evidence="2">VKM Ac-1069</strain>
    </source>
</reference>
<name>A0A9W6L0X2_9PSEU</name>
<evidence type="ECO:0008006" key="4">
    <source>
        <dbReference type="Google" id="ProtNLM"/>
    </source>
</evidence>
<dbReference type="Proteomes" id="UP001143463">
    <property type="component" value="Unassembled WGS sequence"/>
</dbReference>
<dbReference type="PANTHER" id="PTHR14136">
    <property type="entry name" value="BTB_POZ DOMAIN-CONTAINING PROTEIN KCTD9"/>
    <property type="match status" value="1"/>
</dbReference>
<keyword evidence="3" id="KW-1185">Reference proteome</keyword>
<dbReference type="AlphaFoldDB" id="A0A9W6L0X2"/>
<dbReference type="InterPro" id="IPR001646">
    <property type="entry name" value="5peptide_repeat"/>
</dbReference>
<dbReference type="EMBL" id="BSFQ01000004">
    <property type="protein sequence ID" value="GLL10161.1"/>
    <property type="molecule type" value="Genomic_DNA"/>
</dbReference>
<comment type="caution">
    <text evidence="2">The sequence shown here is derived from an EMBL/GenBank/DDBJ whole genome shotgun (WGS) entry which is preliminary data.</text>
</comment>
<dbReference type="RefSeq" id="WP_051736723.1">
    <property type="nucleotide sequence ID" value="NZ_BAAAUZ010000001.1"/>
</dbReference>
<proteinExistence type="predicted"/>
<feature type="region of interest" description="Disordered" evidence="1">
    <location>
        <begin position="1"/>
        <end position="36"/>
    </location>
</feature>
<evidence type="ECO:0000256" key="1">
    <source>
        <dbReference type="SAM" id="MobiDB-lite"/>
    </source>
</evidence>
<evidence type="ECO:0000313" key="2">
    <source>
        <dbReference type="EMBL" id="GLL10161.1"/>
    </source>
</evidence>
<dbReference type="Gene3D" id="2.160.20.80">
    <property type="entry name" value="E3 ubiquitin-protein ligase SopA"/>
    <property type="match status" value="1"/>
</dbReference>
<dbReference type="SUPFAM" id="SSF141571">
    <property type="entry name" value="Pentapeptide repeat-like"/>
    <property type="match status" value="1"/>
</dbReference>
<organism evidence="2 3">
    <name type="scientific">Pseudonocardia halophobica</name>
    <dbReference type="NCBI Taxonomy" id="29401"/>
    <lineage>
        <taxon>Bacteria</taxon>
        <taxon>Bacillati</taxon>
        <taxon>Actinomycetota</taxon>
        <taxon>Actinomycetes</taxon>
        <taxon>Pseudonocardiales</taxon>
        <taxon>Pseudonocardiaceae</taxon>
        <taxon>Pseudonocardia</taxon>
    </lineage>
</organism>
<dbReference type="PANTHER" id="PTHR14136:SF17">
    <property type="entry name" value="BTB_POZ DOMAIN-CONTAINING PROTEIN KCTD9"/>
    <property type="match status" value="1"/>
</dbReference>
<sequence length="225" mass="24430">MARRTRTTRTTKTRPDPPDLPSSYDPATGPPEAGDLWDGVEAGPDVLFPEHVADLRLHECRFSGVDLAGRTLSGLHCRDTEFHRCDFSGAVLDDAVFTRVTFTDCRFTGTELNGAGLNDVRISGCRADLARFRMAKGAFLHVEDTSLRGADLYRFTAQDCAFLRCDLGEASLEDARLAGTDLHGSTVDDLRGPLALRGCRIGPDQLVPVGALLLAALGVEITDRR</sequence>
<accession>A0A9W6L0X2</accession>
<evidence type="ECO:0000313" key="3">
    <source>
        <dbReference type="Proteomes" id="UP001143463"/>
    </source>
</evidence>
<feature type="compositionally biased region" description="Basic residues" evidence="1">
    <location>
        <begin position="1"/>
        <end position="12"/>
    </location>
</feature>
<dbReference type="Pfam" id="PF13599">
    <property type="entry name" value="Pentapeptide_4"/>
    <property type="match status" value="1"/>
</dbReference>
<dbReference type="InterPro" id="IPR051082">
    <property type="entry name" value="Pentapeptide-BTB/POZ_domain"/>
</dbReference>